<evidence type="ECO:0000313" key="2">
    <source>
        <dbReference type="EMBL" id="CAB4537651.1"/>
    </source>
</evidence>
<dbReference type="AlphaFoldDB" id="A0A6J6BFA0"/>
<feature type="compositionally biased region" description="Basic and acidic residues" evidence="1">
    <location>
        <begin position="38"/>
        <end position="55"/>
    </location>
</feature>
<evidence type="ECO:0000256" key="1">
    <source>
        <dbReference type="SAM" id="MobiDB-lite"/>
    </source>
</evidence>
<dbReference type="PANTHER" id="PTHR36456">
    <property type="entry name" value="UPF0232 PROTEIN SCO3875"/>
    <property type="match status" value="1"/>
</dbReference>
<feature type="compositionally biased region" description="Low complexity" evidence="1">
    <location>
        <begin position="1"/>
        <end position="20"/>
    </location>
</feature>
<dbReference type="PANTHER" id="PTHR36456:SF1">
    <property type="entry name" value="UPF0232 PROTEIN SCO3875"/>
    <property type="match status" value="1"/>
</dbReference>
<organism evidence="2">
    <name type="scientific">freshwater metagenome</name>
    <dbReference type="NCBI Taxonomy" id="449393"/>
    <lineage>
        <taxon>unclassified sequences</taxon>
        <taxon>metagenomes</taxon>
        <taxon>ecological metagenomes</taxon>
    </lineage>
</organism>
<feature type="compositionally biased region" description="Polar residues" evidence="1">
    <location>
        <begin position="21"/>
        <end position="32"/>
    </location>
</feature>
<dbReference type="InterPro" id="IPR007922">
    <property type="entry name" value="DciA-like"/>
</dbReference>
<protein>
    <submittedName>
        <fullName evidence="2">Unannotated protein</fullName>
    </submittedName>
</protein>
<dbReference type="EMBL" id="CAEZSO010000030">
    <property type="protein sequence ID" value="CAB4537651.1"/>
    <property type="molecule type" value="Genomic_DNA"/>
</dbReference>
<name>A0A6J6BFA0_9ZZZZ</name>
<accession>A0A6J6BFA0</accession>
<gene>
    <name evidence="2" type="ORF">UFOPK1446_00236</name>
    <name evidence="3" type="ORF">UFOPK3024_00130</name>
</gene>
<sequence length="167" mass="18360">MTEPSSDAASDALAQARAQATNRPVQRRSTWLNRRRKTTDDQRSGPGPDQRDPQRVGDVVQQLSQEQQWVTPLSIGAIVTQWPAIVGDDVAAHVTPQAFRADELVVQADSTAWATQMRLLTATVLRRLDEELGVGVVTKVKVLGPRSPSWKRGQRSVPGRGPRDTYG</sequence>
<proteinExistence type="predicted"/>
<reference evidence="2" key="1">
    <citation type="submission" date="2020-05" db="EMBL/GenBank/DDBJ databases">
        <authorList>
            <person name="Chiriac C."/>
            <person name="Salcher M."/>
            <person name="Ghai R."/>
            <person name="Kavagutti S V."/>
        </authorList>
    </citation>
    <scope>NUCLEOTIDE SEQUENCE</scope>
</reference>
<feature type="region of interest" description="Disordered" evidence="1">
    <location>
        <begin position="145"/>
        <end position="167"/>
    </location>
</feature>
<dbReference type="Pfam" id="PF05258">
    <property type="entry name" value="DciA"/>
    <property type="match status" value="1"/>
</dbReference>
<dbReference type="EMBL" id="CAFAAK010000011">
    <property type="protein sequence ID" value="CAB4792688.1"/>
    <property type="molecule type" value="Genomic_DNA"/>
</dbReference>
<evidence type="ECO:0000313" key="3">
    <source>
        <dbReference type="EMBL" id="CAB4792688.1"/>
    </source>
</evidence>
<feature type="region of interest" description="Disordered" evidence="1">
    <location>
        <begin position="1"/>
        <end position="57"/>
    </location>
</feature>